<accession>A0A413FG31</accession>
<organism evidence="2 3">
    <name type="scientific">Enterocloster asparagiformis</name>
    <dbReference type="NCBI Taxonomy" id="333367"/>
    <lineage>
        <taxon>Bacteria</taxon>
        <taxon>Bacillati</taxon>
        <taxon>Bacillota</taxon>
        <taxon>Clostridia</taxon>
        <taxon>Lachnospirales</taxon>
        <taxon>Lachnospiraceae</taxon>
        <taxon>Enterocloster</taxon>
    </lineage>
</organism>
<name>A0A413FG31_9FIRM</name>
<reference evidence="2 3" key="1">
    <citation type="submission" date="2018-08" db="EMBL/GenBank/DDBJ databases">
        <title>A genome reference for cultivated species of the human gut microbiota.</title>
        <authorList>
            <person name="Zou Y."/>
            <person name="Xue W."/>
            <person name="Luo G."/>
        </authorList>
    </citation>
    <scope>NUCLEOTIDE SEQUENCE [LARGE SCALE GENOMIC DNA]</scope>
    <source>
        <strain evidence="2 3">AF04-15</strain>
    </source>
</reference>
<evidence type="ECO:0000313" key="2">
    <source>
        <dbReference type="EMBL" id="RGX29642.1"/>
    </source>
</evidence>
<gene>
    <name evidence="2" type="ORF">DWV29_11010</name>
</gene>
<dbReference type="AlphaFoldDB" id="A0A413FG31"/>
<comment type="caution">
    <text evidence="2">The sequence shown here is derived from an EMBL/GenBank/DDBJ whole genome shotgun (WGS) entry which is preliminary data.</text>
</comment>
<evidence type="ECO:0000256" key="1">
    <source>
        <dbReference type="SAM" id="MobiDB-lite"/>
    </source>
</evidence>
<protein>
    <submittedName>
        <fullName evidence="2">Uncharacterized protein</fullName>
    </submittedName>
</protein>
<feature type="region of interest" description="Disordered" evidence="1">
    <location>
        <begin position="1"/>
        <end position="20"/>
    </location>
</feature>
<sequence length="68" mass="7783">MSESEPIAGGERTKHKVKIERNPLKSSKRKTACCFFDAKITKSPKIQLTFCESIVIIPYIRRQTSDIK</sequence>
<evidence type="ECO:0000313" key="3">
    <source>
        <dbReference type="Proteomes" id="UP000283880"/>
    </source>
</evidence>
<dbReference type="EMBL" id="QSBM01000007">
    <property type="protein sequence ID" value="RGX29642.1"/>
    <property type="molecule type" value="Genomic_DNA"/>
</dbReference>
<dbReference type="Proteomes" id="UP000283880">
    <property type="component" value="Unassembled WGS sequence"/>
</dbReference>
<proteinExistence type="predicted"/>